<dbReference type="CDD" id="cd00067">
    <property type="entry name" value="GAL4"/>
    <property type="match status" value="1"/>
</dbReference>
<proteinExistence type="predicted"/>
<name>A0A6S6WFF7_9PLEO</name>
<gene>
    <name evidence="1" type="ORF">PTTW11_10295</name>
</gene>
<dbReference type="GO" id="GO:0000981">
    <property type="term" value="F:DNA-binding transcription factor activity, RNA polymerase II-specific"/>
    <property type="evidence" value="ECO:0007669"/>
    <property type="project" value="InterPro"/>
</dbReference>
<dbReference type="AlphaFoldDB" id="A0A6S6WFF7"/>
<sequence length="620" mass="69213">MAPRTLLTAMRPLRSSMMASTRRAFATTPRMAIKEDADRTPEQVEQAKQEQLREQEQGKGRWREDLASHGESNIAADRQKVHDHDQHMKELQQEGKEKGEKGEMRVKCDETPEICNQCRRLGLPCSGPLQGSIVIDMTERVVKPRERKKKQTAKVAVREKNNEKKSLANIDSTILRLQDKDSANKAAPGDSLSQAMFPAQNASPNEVEKAITAIRYQYSPPQFDQPSRVMPESLDVAFLCHYVELNRAGDTDAPAIQWLLHLPKIHGNSSKPAVRLSLRAVSMAFYGNHHHDPSILIDSWRWYTIALRAQRVAVEKLRINGMPDEEEVLVPLILTLYELYVGASTGGSMAHLAASAEIMNMRGPGNCKTDAIWPIFKGVRTSDSHKCVVFNKKSVYSSPEWMSIPFIDMAPDPHQSLTDIELMLPHCMALLEIQGTMRAVFDTPIPPHVDARPCAELAIKLLGQLDEWAEAYPHLTRFSRSRDTTPASGPPSKARTKKARKSDSIDTVTALVASNYAADRLFLNSLMYKIHTQSTTRPELYGNSTAHYLDEATKYGLDIMKAMAAIEQASALGFDLLRSIVPLVMVGFTAPDVELRNNALAMMGRWVGRVGGLGTIFKHM</sequence>
<dbReference type="GO" id="GO:0008270">
    <property type="term" value="F:zinc ion binding"/>
    <property type="evidence" value="ECO:0007669"/>
    <property type="project" value="InterPro"/>
</dbReference>
<organism evidence="1 2">
    <name type="scientific">Pyrenophora teres f. teres</name>
    <dbReference type="NCBI Taxonomy" id="97479"/>
    <lineage>
        <taxon>Eukaryota</taxon>
        <taxon>Fungi</taxon>
        <taxon>Dikarya</taxon>
        <taxon>Ascomycota</taxon>
        <taxon>Pezizomycotina</taxon>
        <taxon>Dothideomycetes</taxon>
        <taxon>Pleosporomycetidae</taxon>
        <taxon>Pleosporales</taxon>
        <taxon>Pleosporineae</taxon>
        <taxon>Pleosporaceae</taxon>
        <taxon>Pyrenophora</taxon>
    </lineage>
</organism>
<evidence type="ECO:0000313" key="2">
    <source>
        <dbReference type="Proteomes" id="UP000472372"/>
    </source>
</evidence>
<dbReference type="PANTHER" id="PTHR38111">
    <property type="entry name" value="ZN(2)-C6 FUNGAL-TYPE DOMAIN-CONTAINING PROTEIN-RELATED"/>
    <property type="match status" value="1"/>
</dbReference>
<dbReference type="Proteomes" id="UP000472372">
    <property type="component" value="Chromosome 10"/>
</dbReference>
<protein>
    <submittedName>
        <fullName evidence="1">GAL4 domain containing protein</fullName>
    </submittedName>
</protein>
<dbReference type="InterPro" id="IPR053178">
    <property type="entry name" value="Osmoadaptation_assoc"/>
</dbReference>
<evidence type="ECO:0000313" key="1">
    <source>
        <dbReference type="EMBL" id="CAE7212396.1"/>
    </source>
</evidence>
<reference evidence="1" key="1">
    <citation type="submission" date="2021-02" db="EMBL/GenBank/DDBJ databases">
        <authorList>
            <person name="Syme A R."/>
            <person name="Syme A R."/>
            <person name="Moolhuijzen P."/>
        </authorList>
    </citation>
    <scope>NUCLEOTIDE SEQUENCE</scope>
    <source>
        <strain evidence="1">W1-1</strain>
    </source>
</reference>
<accession>A0A6S6WFF7</accession>
<dbReference type="EMBL" id="HG992986">
    <property type="protein sequence ID" value="CAE7212396.1"/>
    <property type="molecule type" value="Genomic_DNA"/>
</dbReference>
<dbReference type="PANTHER" id="PTHR38111:SF2">
    <property type="entry name" value="FINGER DOMAIN PROTEIN, PUTATIVE (AFU_ORTHOLOGUE AFUA_1G01560)-RELATED"/>
    <property type="match status" value="1"/>
</dbReference>
<dbReference type="InterPro" id="IPR001138">
    <property type="entry name" value="Zn2Cys6_DnaBD"/>
</dbReference>